<organism evidence="2 3">
    <name type="scientific">Panicum hallii var. hallii</name>
    <dbReference type="NCBI Taxonomy" id="1504633"/>
    <lineage>
        <taxon>Eukaryota</taxon>
        <taxon>Viridiplantae</taxon>
        <taxon>Streptophyta</taxon>
        <taxon>Embryophyta</taxon>
        <taxon>Tracheophyta</taxon>
        <taxon>Spermatophyta</taxon>
        <taxon>Magnoliopsida</taxon>
        <taxon>Liliopsida</taxon>
        <taxon>Poales</taxon>
        <taxon>Poaceae</taxon>
        <taxon>PACMAD clade</taxon>
        <taxon>Panicoideae</taxon>
        <taxon>Panicodae</taxon>
        <taxon>Paniceae</taxon>
        <taxon>Panicinae</taxon>
        <taxon>Panicum</taxon>
        <taxon>Panicum sect. Panicum</taxon>
    </lineage>
</organism>
<evidence type="ECO:0000256" key="1">
    <source>
        <dbReference type="SAM" id="MobiDB-lite"/>
    </source>
</evidence>
<name>A0A2T7CPX2_9POAL</name>
<sequence>MRLHPRQGRGRREHRRGRRRQAGGRERSQEMGVAVRRIFVKSRSPADSRRKRARAQRAMSRSPAMPPDPRSTDRSVPATLPVERGQGQRVAGRATRGVAWHGATTPRPAGSQLPASVTVRARERRDDDTTSKPRRAHRTQTHTHTQRARGHAGHGHHSCVSCRAWACRRTRTEHGKVSGGVTGEFWVLPFEGNNAGLSEQDDVRVRAW</sequence>
<dbReference type="Proteomes" id="UP000244336">
    <property type="component" value="Chromosome 8"/>
</dbReference>
<feature type="compositionally biased region" description="Basic residues" evidence="1">
    <location>
        <begin position="132"/>
        <end position="157"/>
    </location>
</feature>
<reference evidence="2 3" key="1">
    <citation type="submission" date="2018-04" db="EMBL/GenBank/DDBJ databases">
        <title>WGS assembly of Panicum hallii var. hallii HAL2.</title>
        <authorList>
            <person name="Lovell J."/>
            <person name="Jenkins J."/>
            <person name="Lowry D."/>
            <person name="Mamidi S."/>
            <person name="Sreedasyam A."/>
            <person name="Weng X."/>
            <person name="Barry K."/>
            <person name="Bonette J."/>
            <person name="Campitelli B."/>
            <person name="Daum C."/>
            <person name="Gordon S."/>
            <person name="Gould B."/>
            <person name="Lipzen A."/>
            <person name="MacQueen A."/>
            <person name="Palacio-Mejia J."/>
            <person name="Plott C."/>
            <person name="Shakirov E."/>
            <person name="Shu S."/>
            <person name="Yoshinaga Y."/>
            <person name="Zane M."/>
            <person name="Rokhsar D."/>
            <person name="Grimwood J."/>
            <person name="Schmutz J."/>
            <person name="Juenger T."/>
        </authorList>
    </citation>
    <scope>NUCLEOTIDE SEQUENCE [LARGE SCALE GENOMIC DNA]</scope>
    <source>
        <strain evidence="3">cv. HAL2</strain>
    </source>
</reference>
<accession>A0A2T7CPX2</accession>
<feature type="compositionally biased region" description="Basic and acidic residues" evidence="1">
    <location>
        <begin position="120"/>
        <end position="131"/>
    </location>
</feature>
<dbReference type="Gramene" id="PUZ45399">
    <property type="protein sequence ID" value="PUZ45399"/>
    <property type="gene ID" value="GQ55_8G220000"/>
</dbReference>
<protein>
    <submittedName>
        <fullName evidence="2">Uncharacterized protein</fullName>
    </submittedName>
</protein>
<proteinExistence type="predicted"/>
<feature type="compositionally biased region" description="Basic residues" evidence="1">
    <location>
        <begin position="1"/>
        <end position="22"/>
    </location>
</feature>
<dbReference type="EMBL" id="CM009756">
    <property type="protein sequence ID" value="PUZ45399.1"/>
    <property type="molecule type" value="Genomic_DNA"/>
</dbReference>
<evidence type="ECO:0000313" key="2">
    <source>
        <dbReference type="EMBL" id="PUZ45399.1"/>
    </source>
</evidence>
<evidence type="ECO:0000313" key="3">
    <source>
        <dbReference type="Proteomes" id="UP000244336"/>
    </source>
</evidence>
<dbReference type="AlphaFoldDB" id="A0A2T7CPX2"/>
<keyword evidence="3" id="KW-1185">Reference proteome</keyword>
<feature type="region of interest" description="Disordered" evidence="1">
    <location>
        <begin position="1"/>
        <end position="157"/>
    </location>
</feature>
<gene>
    <name evidence="2" type="ORF">GQ55_8G220000</name>
</gene>